<keyword evidence="2" id="KW-1185">Reference proteome</keyword>
<sequence>MATQTYTFAVFAPDYTDPDALGRRLAVRTQHLANAKSLLQAGTLRIGGALISPETYDKPEKKLIGSLMIFEAANIDAIRKVIEDDIYYKTNVWDKEKLIILPWVSAAPLPPHVPE</sequence>
<accession>A0ACC1T8I2</accession>
<comment type="caution">
    <text evidence="1">The sequence shown here is derived from an EMBL/GenBank/DDBJ whole genome shotgun (WGS) entry which is preliminary data.</text>
</comment>
<reference evidence="1" key="1">
    <citation type="submission" date="2022-07" db="EMBL/GenBank/DDBJ databases">
        <title>Genome Sequence of Phlebia brevispora.</title>
        <authorList>
            <person name="Buettner E."/>
        </authorList>
    </citation>
    <scope>NUCLEOTIDE SEQUENCE</scope>
    <source>
        <strain evidence="1">MPL23</strain>
    </source>
</reference>
<proteinExistence type="predicted"/>
<evidence type="ECO:0000313" key="1">
    <source>
        <dbReference type="EMBL" id="KAJ3555703.1"/>
    </source>
</evidence>
<protein>
    <submittedName>
        <fullName evidence="1">Uncharacterized protein</fullName>
    </submittedName>
</protein>
<gene>
    <name evidence="1" type="ORF">NM688_g2430</name>
</gene>
<dbReference type="EMBL" id="JANHOG010000306">
    <property type="protein sequence ID" value="KAJ3555703.1"/>
    <property type="molecule type" value="Genomic_DNA"/>
</dbReference>
<name>A0ACC1T8I2_9APHY</name>
<evidence type="ECO:0000313" key="2">
    <source>
        <dbReference type="Proteomes" id="UP001148662"/>
    </source>
</evidence>
<dbReference type="Proteomes" id="UP001148662">
    <property type="component" value="Unassembled WGS sequence"/>
</dbReference>
<organism evidence="1 2">
    <name type="scientific">Phlebia brevispora</name>
    <dbReference type="NCBI Taxonomy" id="194682"/>
    <lineage>
        <taxon>Eukaryota</taxon>
        <taxon>Fungi</taxon>
        <taxon>Dikarya</taxon>
        <taxon>Basidiomycota</taxon>
        <taxon>Agaricomycotina</taxon>
        <taxon>Agaricomycetes</taxon>
        <taxon>Polyporales</taxon>
        <taxon>Meruliaceae</taxon>
        <taxon>Phlebia</taxon>
    </lineage>
</organism>